<dbReference type="Proteomes" id="UP001162480">
    <property type="component" value="Chromosome 18"/>
</dbReference>
<accession>A0AA36FET2</accession>
<feature type="compositionally biased region" description="Acidic residues" evidence="1">
    <location>
        <begin position="29"/>
        <end position="45"/>
    </location>
</feature>
<feature type="compositionally biased region" description="Basic residues" evidence="1">
    <location>
        <begin position="140"/>
        <end position="168"/>
    </location>
</feature>
<feature type="compositionally biased region" description="Basic and acidic residues" evidence="1">
    <location>
        <begin position="19"/>
        <end position="28"/>
    </location>
</feature>
<gene>
    <name evidence="2" type="ORF">OCTVUL_1B025654</name>
</gene>
<dbReference type="EMBL" id="OX597831">
    <property type="protein sequence ID" value="CAI9735740.1"/>
    <property type="molecule type" value="Genomic_DNA"/>
</dbReference>
<protein>
    <submittedName>
        <fullName evidence="2">Uncharacterized protein</fullName>
    </submittedName>
</protein>
<evidence type="ECO:0000313" key="3">
    <source>
        <dbReference type="Proteomes" id="UP001162480"/>
    </source>
</evidence>
<proteinExistence type="predicted"/>
<name>A0AA36FET2_OCTVU</name>
<sequence>MSKRSNRKRILPQWMLSTRDSETTRDSADDQLDADCDVESEDNDQEGNSNLDRANTVMYMMSEQELLHVAMKTLHTEKEDLCSDEKPTTKPTKICFKNKTLVDFQTSSHRNRVNSVAINDNSIDDNDNNRRVDTRQQINKSRHTKIKSHKKIKDSVKNKKLKTKTPKTSRKDIEPVPPDTLSGHSHQKTTRVSGTILTNRDVETDQIATDKDIHINNKQRTDENIQKDKNGPTLPFTIFSSRETISRQKPDLSILDEIFL</sequence>
<reference evidence="2" key="1">
    <citation type="submission" date="2023-08" db="EMBL/GenBank/DDBJ databases">
        <authorList>
            <person name="Alioto T."/>
            <person name="Alioto T."/>
            <person name="Gomez Garrido J."/>
        </authorList>
    </citation>
    <scope>NUCLEOTIDE SEQUENCE</scope>
</reference>
<keyword evidence="3" id="KW-1185">Reference proteome</keyword>
<dbReference type="AlphaFoldDB" id="A0AA36FET2"/>
<evidence type="ECO:0000313" key="2">
    <source>
        <dbReference type="EMBL" id="CAI9735740.1"/>
    </source>
</evidence>
<feature type="compositionally biased region" description="Basic residues" evidence="1">
    <location>
        <begin position="1"/>
        <end position="10"/>
    </location>
</feature>
<organism evidence="2 3">
    <name type="scientific">Octopus vulgaris</name>
    <name type="common">Common octopus</name>
    <dbReference type="NCBI Taxonomy" id="6645"/>
    <lineage>
        <taxon>Eukaryota</taxon>
        <taxon>Metazoa</taxon>
        <taxon>Spiralia</taxon>
        <taxon>Lophotrochozoa</taxon>
        <taxon>Mollusca</taxon>
        <taxon>Cephalopoda</taxon>
        <taxon>Coleoidea</taxon>
        <taxon>Octopodiformes</taxon>
        <taxon>Octopoda</taxon>
        <taxon>Incirrata</taxon>
        <taxon>Octopodidae</taxon>
        <taxon>Octopus</taxon>
    </lineage>
</organism>
<feature type="region of interest" description="Disordered" evidence="1">
    <location>
        <begin position="1"/>
        <end position="52"/>
    </location>
</feature>
<feature type="region of interest" description="Disordered" evidence="1">
    <location>
        <begin position="113"/>
        <end position="191"/>
    </location>
</feature>
<evidence type="ECO:0000256" key="1">
    <source>
        <dbReference type="SAM" id="MobiDB-lite"/>
    </source>
</evidence>